<proteinExistence type="predicted"/>
<protein>
    <recommendedName>
        <fullName evidence="1">Caspase family p20 domain-containing protein</fullName>
    </recommendedName>
</protein>
<keyword evidence="6" id="KW-1185">Reference proteome</keyword>
<feature type="domain" description="Caspase family p20" evidence="1">
    <location>
        <begin position="11"/>
        <end position="87"/>
    </location>
</feature>
<evidence type="ECO:0000313" key="6">
    <source>
        <dbReference type="Proteomes" id="UP000663829"/>
    </source>
</evidence>
<dbReference type="OrthoDB" id="417046at2759"/>
<dbReference type="PROSITE" id="PS50208">
    <property type="entry name" value="CASPASE_P20"/>
    <property type="match status" value="1"/>
</dbReference>
<organism evidence="2 6">
    <name type="scientific">Didymodactylos carnosus</name>
    <dbReference type="NCBI Taxonomy" id="1234261"/>
    <lineage>
        <taxon>Eukaryota</taxon>
        <taxon>Metazoa</taxon>
        <taxon>Spiralia</taxon>
        <taxon>Gnathifera</taxon>
        <taxon>Rotifera</taxon>
        <taxon>Eurotatoria</taxon>
        <taxon>Bdelloidea</taxon>
        <taxon>Philodinida</taxon>
        <taxon>Philodinidae</taxon>
        <taxon>Didymodactylos</taxon>
    </lineage>
</organism>
<reference evidence="2" key="1">
    <citation type="submission" date="2021-02" db="EMBL/GenBank/DDBJ databases">
        <authorList>
            <person name="Nowell W R."/>
        </authorList>
    </citation>
    <scope>NUCLEOTIDE SEQUENCE</scope>
</reference>
<comment type="caution">
    <text evidence="2">The sequence shown here is derived from an EMBL/GenBank/DDBJ whole genome shotgun (WGS) entry which is preliminary data.</text>
</comment>
<accession>A0A814U4G9</accession>
<dbReference type="PANTHER" id="PTHR22576:SF37">
    <property type="entry name" value="MUCOSA-ASSOCIATED LYMPHOID TISSUE LYMPHOMA TRANSLOCATION PROTEIN 1"/>
    <property type="match status" value="1"/>
</dbReference>
<evidence type="ECO:0000313" key="5">
    <source>
        <dbReference type="EMBL" id="CAF4145184.1"/>
    </source>
</evidence>
<dbReference type="SUPFAM" id="SSF52129">
    <property type="entry name" value="Caspase-like"/>
    <property type="match status" value="1"/>
</dbReference>
<dbReference type="Pfam" id="PF00656">
    <property type="entry name" value="Peptidase_C14"/>
    <property type="match status" value="1"/>
</dbReference>
<dbReference type="EMBL" id="CAJOBC010007472">
    <property type="protein sequence ID" value="CAF3933494.1"/>
    <property type="molecule type" value="Genomic_DNA"/>
</dbReference>
<dbReference type="Proteomes" id="UP000663829">
    <property type="component" value="Unassembled WGS sequence"/>
</dbReference>
<dbReference type="AlphaFoldDB" id="A0A814U4G9"/>
<evidence type="ECO:0000259" key="1">
    <source>
        <dbReference type="PROSITE" id="PS50208"/>
    </source>
</evidence>
<dbReference type="InterPro" id="IPR001309">
    <property type="entry name" value="Pept_C14_p20"/>
</dbReference>
<dbReference type="EMBL" id="CAJNOK010021535">
    <property type="protein sequence ID" value="CAF1333793.1"/>
    <property type="molecule type" value="Genomic_DNA"/>
</dbReference>
<dbReference type="InterPro" id="IPR011600">
    <property type="entry name" value="Pept_C14_caspase"/>
</dbReference>
<dbReference type="GO" id="GO:0006508">
    <property type="term" value="P:proteolysis"/>
    <property type="evidence" value="ECO:0007669"/>
    <property type="project" value="InterPro"/>
</dbReference>
<gene>
    <name evidence="2" type="ORF">GPM918_LOCUS22117</name>
    <name evidence="3" type="ORF">OVA965_LOCUS30012</name>
    <name evidence="4" type="ORF">SRO942_LOCUS22114</name>
    <name evidence="5" type="ORF">TMI583_LOCUS30809</name>
</gene>
<dbReference type="Gene3D" id="3.40.50.1460">
    <property type="match status" value="1"/>
</dbReference>
<evidence type="ECO:0000313" key="4">
    <source>
        <dbReference type="EMBL" id="CAF3933494.1"/>
    </source>
</evidence>
<evidence type="ECO:0000313" key="2">
    <source>
        <dbReference type="EMBL" id="CAF1169745.1"/>
    </source>
</evidence>
<dbReference type="InterPro" id="IPR052039">
    <property type="entry name" value="Caspase-related_regulators"/>
</dbReference>
<name>A0A814U4G9_9BILA</name>
<dbReference type="GO" id="GO:0004197">
    <property type="term" value="F:cysteine-type endopeptidase activity"/>
    <property type="evidence" value="ECO:0007669"/>
    <property type="project" value="InterPro"/>
</dbReference>
<sequence length="243" mass="26848">MASTGSGSRSHGKLALVIGNNSYSKHSLTKSVNDATDLSDTLRKIGFDVELGIDCNHQKMTQLIEGFASRIKNQDLVLFYFSGHGVQWQEQNYLLPVDADEKIRKEADIRESAINAQRILEKFAAQTLYVTVFILDCCREYGVENLSTFGNFKGASGLRPMKAPGGSLIQFACDAGAVATDGYGTTDRNGLYIKHLLQHIATPKKDIDKIFAAAATSVYQESNRKQQPFRVSSIMIDEPIYLN</sequence>
<dbReference type="InterPro" id="IPR029030">
    <property type="entry name" value="Caspase-like_dom_sf"/>
</dbReference>
<dbReference type="PANTHER" id="PTHR22576">
    <property type="entry name" value="MUCOSA ASSOCIATED LYMPHOID TISSUE LYMPHOMA TRANSLOCATION PROTEIN 1/PARACASPASE"/>
    <property type="match status" value="1"/>
</dbReference>
<dbReference type="Proteomes" id="UP000682733">
    <property type="component" value="Unassembled WGS sequence"/>
</dbReference>
<dbReference type="Proteomes" id="UP000681722">
    <property type="component" value="Unassembled WGS sequence"/>
</dbReference>
<dbReference type="Proteomes" id="UP000677228">
    <property type="component" value="Unassembled WGS sequence"/>
</dbReference>
<evidence type="ECO:0000313" key="3">
    <source>
        <dbReference type="EMBL" id="CAF1333793.1"/>
    </source>
</evidence>
<dbReference type="EMBL" id="CAJOBA010043161">
    <property type="protein sequence ID" value="CAF4145184.1"/>
    <property type="molecule type" value="Genomic_DNA"/>
</dbReference>
<dbReference type="EMBL" id="CAJNOQ010007472">
    <property type="protein sequence ID" value="CAF1169745.1"/>
    <property type="molecule type" value="Genomic_DNA"/>
</dbReference>